<dbReference type="GO" id="GO:0003676">
    <property type="term" value="F:nucleic acid binding"/>
    <property type="evidence" value="ECO:0007669"/>
    <property type="project" value="InterPro"/>
</dbReference>
<dbReference type="SMART" id="SM00490">
    <property type="entry name" value="HELICc"/>
    <property type="match status" value="1"/>
</dbReference>
<dbReference type="GO" id="GO:0005524">
    <property type="term" value="F:ATP binding"/>
    <property type="evidence" value="ECO:0007669"/>
    <property type="project" value="UniProtKB-KW"/>
</dbReference>
<keyword evidence="1" id="KW-0547">Nucleotide-binding</keyword>
<dbReference type="Pfam" id="PF00270">
    <property type="entry name" value="DEAD"/>
    <property type="match status" value="1"/>
</dbReference>
<dbReference type="InterPro" id="IPR000629">
    <property type="entry name" value="RNA-helicase_DEAD-box_CS"/>
</dbReference>
<gene>
    <name evidence="7" type="ORF">S01H4_37735</name>
</gene>
<dbReference type="AlphaFoldDB" id="X1C362"/>
<evidence type="ECO:0000313" key="7">
    <source>
        <dbReference type="EMBL" id="GAH02476.1"/>
    </source>
</evidence>
<accession>X1C362</accession>
<dbReference type="PROSITE" id="PS51192">
    <property type="entry name" value="HELICASE_ATP_BIND_1"/>
    <property type="match status" value="1"/>
</dbReference>
<organism evidence="7">
    <name type="scientific">marine sediment metagenome</name>
    <dbReference type="NCBI Taxonomy" id="412755"/>
    <lineage>
        <taxon>unclassified sequences</taxon>
        <taxon>metagenomes</taxon>
        <taxon>ecological metagenomes</taxon>
    </lineage>
</organism>
<comment type="caution">
    <text evidence="7">The sequence shown here is derived from an EMBL/GenBank/DDBJ whole genome shotgun (WGS) entry which is preliminary data.</text>
</comment>
<dbReference type="GO" id="GO:0003724">
    <property type="term" value="F:RNA helicase activity"/>
    <property type="evidence" value="ECO:0007669"/>
    <property type="project" value="TreeGrafter"/>
</dbReference>
<dbReference type="CDD" id="cd18787">
    <property type="entry name" value="SF2_C_DEAD"/>
    <property type="match status" value="1"/>
</dbReference>
<dbReference type="PANTHER" id="PTHR47959:SF13">
    <property type="entry name" value="ATP-DEPENDENT RNA HELICASE RHLE"/>
    <property type="match status" value="1"/>
</dbReference>
<dbReference type="SUPFAM" id="SSF52540">
    <property type="entry name" value="P-loop containing nucleoside triphosphate hydrolases"/>
    <property type="match status" value="1"/>
</dbReference>
<dbReference type="InterPro" id="IPR050079">
    <property type="entry name" value="DEAD_box_RNA_helicase"/>
</dbReference>
<dbReference type="InterPro" id="IPR014001">
    <property type="entry name" value="Helicase_ATP-bd"/>
</dbReference>
<dbReference type="InterPro" id="IPR011545">
    <property type="entry name" value="DEAD/DEAH_box_helicase_dom"/>
</dbReference>
<keyword evidence="4" id="KW-0067">ATP-binding</keyword>
<evidence type="ECO:0000259" key="5">
    <source>
        <dbReference type="PROSITE" id="PS51192"/>
    </source>
</evidence>
<keyword evidence="2" id="KW-0378">Hydrolase</keyword>
<dbReference type="GO" id="GO:0016787">
    <property type="term" value="F:hydrolase activity"/>
    <property type="evidence" value="ECO:0007669"/>
    <property type="project" value="UniProtKB-KW"/>
</dbReference>
<keyword evidence="3" id="KW-0347">Helicase</keyword>
<dbReference type="InterPro" id="IPR001650">
    <property type="entry name" value="Helicase_C-like"/>
</dbReference>
<dbReference type="PROSITE" id="PS51194">
    <property type="entry name" value="HELICASE_CTER"/>
    <property type="match status" value="1"/>
</dbReference>
<dbReference type="Gene3D" id="3.40.50.300">
    <property type="entry name" value="P-loop containing nucleotide triphosphate hydrolases"/>
    <property type="match status" value="2"/>
</dbReference>
<evidence type="ECO:0000256" key="1">
    <source>
        <dbReference type="ARBA" id="ARBA00022741"/>
    </source>
</evidence>
<dbReference type="InterPro" id="IPR044742">
    <property type="entry name" value="DEAD/DEAH_RhlB"/>
</dbReference>
<dbReference type="PROSITE" id="PS00039">
    <property type="entry name" value="DEAD_ATP_HELICASE"/>
    <property type="match status" value="1"/>
</dbReference>
<dbReference type="Pfam" id="PF00271">
    <property type="entry name" value="Helicase_C"/>
    <property type="match status" value="1"/>
</dbReference>
<evidence type="ECO:0000259" key="6">
    <source>
        <dbReference type="PROSITE" id="PS51194"/>
    </source>
</evidence>
<evidence type="ECO:0008006" key="8">
    <source>
        <dbReference type="Google" id="ProtNLM"/>
    </source>
</evidence>
<evidence type="ECO:0000256" key="3">
    <source>
        <dbReference type="ARBA" id="ARBA00022806"/>
    </source>
</evidence>
<dbReference type="SMART" id="SM00487">
    <property type="entry name" value="DEXDc"/>
    <property type="match status" value="1"/>
</dbReference>
<sequence>MTDKERKGVDTLILVPTRELAIQIEQQIQGFSYFVSVNSIAIYGGGDGTGWDQEKKVLTEGADIVVATPGKMISHLNMGYVNFSSVQHLVLDEADRMLDIGFHDDIMKIISYLPQKRQTLMFSATMAPKIRSLAKNILADPNEISTAISKPPEGVLQAVYLSYDKQKVPLILHLLNDKPDYDSILIFTSTKKNVTELVRALKRTGGEVQGISSDLEQKQREEVLSQFKARKTRVLVATDVLSRGIDIKDINLIINYDAPKDAEDYVHRVGRTARVDKTGVAITLVNEEDMFR</sequence>
<feature type="domain" description="Helicase C-terminal" evidence="6">
    <location>
        <begin position="155"/>
        <end position="292"/>
    </location>
</feature>
<feature type="domain" description="Helicase ATP-binding" evidence="5">
    <location>
        <begin position="1"/>
        <end position="144"/>
    </location>
</feature>
<dbReference type="InterPro" id="IPR027417">
    <property type="entry name" value="P-loop_NTPase"/>
</dbReference>
<dbReference type="CDD" id="cd00268">
    <property type="entry name" value="DEADc"/>
    <property type="match status" value="1"/>
</dbReference>
<name>X1C362_9ZZZZ</name>
<proteinExistence type="predicted"/>
<evidence type="ECO:0000256" key="2">
    <source>
        <dbReference type="ARBA" id="ARBA00022801"/>
    </source>
</evidence>
<dbReference type="PANTHER" id="PTHR47959">
    <property type="entry name" value="ATP-DEPENDENT RNA HELICASE RHLE-RELATED"/>
    <property type="match status" value="1"/>
</dbReference>
<dbReference type="GO" id="GO:0005829">
    <property type="term" value="C:cytosol"/>
    <property type="evidence" value="ECO:0007669"/>
    <property type="project" value="TreeGrafter"/>
</dbReference>
<reference evidence="7" key="1">
    <citation type="journal article" date="2014" name="Front. Microbiol.">
        <title>High frequency of phylogenetically diverse reductive dehalogenase-homologous genes in deep subseafloor sedimentary metagenomes.</title>
        <authorList>
            <person name="Kawai M."/>
            <person name="Futagami T."/>
            <person name="Toyoda A."/>
            <person name="Takaki Y."/>
            <person name="Nishi S."/>
            <person name="Hori S."/>
            <person name="Arai W."/>
            <person name="Tsubouchi T."/>
            <person name="Morono Y."/>
            <person name="Uchiyama I."/>
            <person name="Ito T."/>
            <person name="Fujiyama A."/>
            <person name="Inagaki F."/>
            <person name="Takami H."/>
        </authorList>
    </citation>
    <scope>NUCLEOTIDE SEQUENCE</scope>
    <source>
        <strain evidence="7">Expedition CK06-06</strain>
    </source>
</reference>
<evidence type="ECO:0000256" key="4">
    <source>
        <dbReference type="ARBA" id="ARBA00022840"/>
    </source>
</evidence>
<dbReference type="EMBL" id="BART01020291">
    <property type="protein sequence ID" value="GAH02476.1"/>
    <property type="molecule type" value="Genomic_DNA"/>
</dbReference>
<protein>
    <recommendedName>
        <fullName evidence="8">Helicase C-terminal domain-containing protein</fullName>
    </recommendedName>
</protein>
<feature type="non-terminal residue" evidence="7">
    <location>
        <position position="292"/>
    </location>
</feature>